<dbReference type="InterPro" id="IPR016159">
    <property type="entry name" value="Cullin_repeat-like_dom_sf"/>
</dbReference>
<keyword evidence="3" id="KW-0833">Ubl conjugation pathway</keyword>
<keyword evidence="6" id="KW-0812">Transmembrane</keyword>
<feature type="compositionally biased region" description="Low complexity" evidence="5">
    <location>
        <begin position="999"/>
        <end position="1015"/>
    </location>
</feature>
<proteinExistence type="inferred from homology"/>
<reference evidence="9 10" key="1">
    <citation type="submission" date="2016-03" db="EMBL/GenBank/DDBJ databases">
        <authorList>
            <person name="Ploux O."/>
        </authorList>
    </citation>
    <scope>NUCLEOTIDE SEQUENCE [LARGE SCALE GENOMIC DNA]</scope>
    <source>
        <strain evidence="9 10">UAMH 11012</strain>
    </source>
</reference>
<dbReference type="Pfam" id="PF17107">
    <property type="entry name" value="SesA"/>
    <property type="match status" value="1"/>
</dbReference>
<dbReference type="PANTHER" id="PTHR11932">
    <property type="entry name" value="CULLIN"/>
    <property type="match status" value="1"/>
</dbReference>
<evidence type="ECO:0000313" key="9">
    <source>
        <dbReference type="EMBL" id="CZR53703.1"/>
    </source>
</evidence>
<dbReference type="FunFam" id="1.20.1310.10:FF:000011">
    <property type="entry name" value="Cullin 1"/>
    <property type="match status" value="1"/>
</dbReference>
<evidence type="ECO:0000259" key="8">
    <source>
        <dbReference type="Pfam" id="PF17107"/>
    </source>
</evidence>
<feature type="domain" description="NACHT-NTPase and P-loop NTPases N-terminal" evidence="8">
    <location>
        <begin position="63"/>
        <end position="182"/>
    </location>
</feature>
<accession>A0A1L7WLQ4</accession>
<feature type="region of interest" description="Disordered" evidence="5">
    <location>
        <begin position="962"/>
        <end position="1015"/>
    </location>
</feature>
<dbReference type="InterPro" id="IPR045093">
    <property type="entry name" value="Cullin"/>
</dbReference>
<sequence length="1249" mass="141793">MVLAHQPHHHSATLWALNSTVRRIPNLIRQHRPVTTLAALIRLPKSSSIAMSGAEAGFVVGLIASVISIIEATKTVYDTAKDAKGQLEAFRQVAARLPLVIEILCTATERIQSLDETAQEALEEFLESLKKKAEKLEKIFRKVIRQNDDKWYDRYKKALSTLGKGDKVECLMEGILKDSQLLAYEKLQGTATEAQVKEIEEAIKQMNEIPCSPSDEARAVQMPPVPNGEDNDATLDVDTVSSAVHNYCTSEKAVSRGTHHGAHLLGEELYQRLARYLTSYLEDLVKSRSDAGETVLAFYIREWDRYRASAKLINHLFRYLNRHWIKRELNERNKNVFDVYTLHLVQWREVAFAKLHGDVMDAVLKMVERQRNGETIEHGLIKSIVDSFVAVGLNEADPTKTTLDIYRHYFETPFLDATKKFYQNESKQFVADNGVVEYMKKAEARLDEEDERIKMYLGPNIAEPLRRICNTALIVDHETLLREEFQSLLDNDQVDDMARMYNLLSRISGGLDFLPTKFKKGFGESGFDISSSSGRPNHFSTPIAITNDFGNQDLEVRRFSEQPTSLDPTRAAPTQDGPIPNDDSGYGSLEGSLPTESKVAFSVESGPDLFKAGELLDEDDSGDIQSILSVPDDIQSQVSTHRTHQEIAASEQLGELLARHEELSPLYEIALSKISKERLVGNLRRMLKQYYLDLANTARTNLEKAAVQLLRSRWDRIRLSQQIADIIHPDTADEPEPEISDIPDKKLYLESWLANNPGFRVSDSPEFDTSLYQKDDHNSNSSGTDNDDSDDSGSDAGEQYRNINPLGLFPKIAEVERFFTGGDSFQKLSMNLQRFLLPTSMSPLIQMLMAVPTENIWFSDENDNSIVNLFKIVIEDLTEGNWHWWPFGPKMRMLQENETRVHWRCHCGTHLWAELSKPHAESYKMLLARRVRNPRQKMHLCTSKHRRNLAEAWKAWISQAAGSSGWPSSRTQVSGVPLQQRSQNSSPPGQANKNNPVKGNTPVGSSSSTPSPIPATGQSIQIPIASINELFVFFTVQGSRRTLELAQIKVGQQVDDGAFFEEVRIQYKKKRGFLRYWLSVWQLKDCELVKFMKVWGDRVLYTKNDLPVDPLYEYAPKPPMTELPHIYPHEFEMALLPHCKESCLLSSFHDCVEHRSGTTILRRIPKRKQPLQLKVNDLEEAWGLNAHYTPHFLRVFLYHCLVLAGTFAFWTWWLVTHPNDLQNASVPFTSAAAIIALFWSSLATLKALK</sequence>
<feature type="region of interest" description="Disordered" evidence="5">
    <location>
        <begin position="560"/>
        <end position="591"/>
    </location>
</feature>
<evidence type="ECO:0000259" key="7">
    <source>
        <dbReference type="Pfam" id="PF00888"/>
    </source>
</evidence>
<dbReference type="Gene3D" id="1.20.1310.10">
    <property type="entry name" value="Cullin Repeats"/>
    <property type="match status" value="2"/>
</dbReference>
<feature type="coiled-coil region" evidence="4">
    <location>
        <begin position="119"/>
        <end position="146"/>
    </location>
</feature>
<feature type="transmembrane region" description="Helical" evidence="6">
    <location>
        <begin position="1195"/>
        <end position="1215"/>
    </location>
</feature>
<dbReference type="Proteomes" id="UP000184330">
    <property type="component" value="Unassembled WGS sequence"/>
</dbReference>
<dbReference type="EMBL" id="FJOG01000004">
    <property type="protein sequence ID" value="CZR53703.1"/>
    <property type="molecule type" value="Genomic_DNA"/>
</dbReference>
<feature type="transmembrane region" description="Helical" evidence="6">
    <location>
        <begin position="1227"/>
        <end position="1248"/>
    </location>
</feature>
<comment type="similarity">
    <text evidence="2">Belongs to the cullin family.</text>
</comment>
<evidence type="ECO:0000313" key="10">
    <source>
        <dbReference type="Proteomes" id="UP000184330"/>
    </source>
</evidence>
<dbReference type="STRING" id="576137.A0A1L7WLQ4"/>
<feature type="domain" description="Cullin N-terminal" evidence="7">
    <location>
        <begin position="235"/>
        <end position="533"/>
    </location>
</feature>
<keyword evidence="6" id="KW-1133">Transmembrane helix</keyword>
<dbReference type="InterPro" id="IPR031352">
    <property type="entry name" value="SesA"/>
</dbReference>
<comment type="pathway">
    <text evidence="1">Protein modification; protein ubiquitination.</text>
</comment>
<dbReference type="Pfam" id="PF00888">
    <property type="entry name" value="Cullin"/>
    <property type="match status" value="1"/>
</dbReference>
<evidence type="ECO:0000256" key="2">
    <source>
        <dbReference type="ARBA" id="ARBA00006019"/>
    </source>
</evidence>
<evidence type="ECO:0000256" key="5">
    <source>
        <dbReference type="SAM" id="MobiDB-lite"/>
    </source>
</evidence>
<keyword evidence="6" id="KW-0472">Membrane</keyword>
<evidence type="ECO:0000256" key="1">
    <source>
        <dbReference type="ARBA" id="ARBA00004906"/>
    </source>
</evidence>
<organism evidence="9 10">
    <name type="scientific">Phialocephala subalpina</name>
    <dbReference type="NCBI Taxonomy" id="576137"/>
    <lineage>
        <taxon>Eukaryota</taxon>
        <taxon>Fungi</taxon>
        <taxon>Dikarya</taxon>
        <taxon>Ascomycota</taxon>
        <taxon>Pezizomycotina</taxon>
        <taxon>Leotiomycetes</taxon>
        <taxon>Helotiales</taxon>
        <taxon>Mollisiaceae</taxon>
        <taxon>Phialocephala</taxon>
        <taxon>Phialocephala fortinii species complex</taxon>
    </lineage>
</organism>
<evidence type="ECO:0000256" key="6">
    <source>
        <dbReference type="SAM" id="Phobius"/>
    </source>
</evidence>
<keyword evidence="10" id="KW-1185">Reference proteome</keyword>
<name>A0A1L7WLQ4_9HELO</name>
<feature type="compositionally biased region" description="Polar residues" evidence="5">
    <location>
        <begin position="962"/>
        <end position="998"/>
    </location>
</feature>
<dbReference type="AlphaFoldDB" id="A0A1L7WLQ4"/>
<evidence type="ECO:0000256" key="4">
    <source>
        <dbReference type="SAM" id="Coils"/>
    </source>
</evidence>
<gene>
    <name evidence="9" type="ORF">PAC_03583</name>
</gene>
<dbReference type="GO" id="GO:0006511">
    <property type="term" value="P:ubiquitin-dependent protein catabolic process"/>
    <property type="evidence" value="ECO:0007669"/>
    <property type="project" value="InterPro"/>
</dbReference>
<protein>
    <submittedName>
        <fullName evidence="9">Uncharacterized protein</fullName>
    </submittedName>
</protein>
<dbReference type="GO" id="GO:0031625">
    <property type="term" value="F:ubiquitin protein ligase binding"/>
    <property type="evidence" value="ECO:0007669"/>
    <property type="project" value="InterPro"/>
</dbReference>
<dbReference type="SUPFAM" id="SSF74788">
    <property type="entry name" value="Cullin repeat-like"/>
    <property type="match status" value="1"/>
</dbReference>
<dbReference type="OrthoDB" id="5431142at2759"/>
<feature type="region of interest" description="Disordered" evidence="5">
    <location>
        <begin position="764"/>
        <end position="802"/>
    </location>
</feature>
<dbReference type="InterPro" id="IPR001373">
    <property type="entry name" value="Cullin_N"/>
</dbReference>
<keyword evidence="4" id="KW-0175">Coiled coil</keyword>
<evidence type="ECO:0000256" key="3">
    <source>
        <dbReference type="ARBA" id="ARBA00022786"/>
    </source>
</evidence>